<organism evidence="1 2">
    <name type="scientific">[Mycobacterium] fortunisiensis</name>
    <dbReference type="NCBI Taxonomy" id="2600579"/>
    <lineage>
        <taxon>Bacteria</taxon>
        <taxon>Bacillati</taxon>
        <taxon>Actinomycetota</taxon>
        <taxon>Actinomycetes</taxon>
        <taxon>Mycobacteriales</taxon>
        <taxon>Mycobacteriaceae</taxon>
        <taxon>Mycolicibacterium</taxon>
    </lineage>
</organism>
<evidence type="ECO:0000313" key="2">
    <source>
        <dbReference type="Proteomes" id="UP000812982"/>
    </source>
</evidence>
<proteinExistence type="predicted"/>
<sequence length="212" mass="22986">MPIEPLPDSVRDRLAQFLREWAARVRGGGWDDYENVLSAGEVAGVRAVLNEPGAVDAAVEQWAATLWGLAGAEADAAAGYPRTRWWLSAVMPHDTAPIDLTPPTGWPPIDPGDGWAGILTDLQHDLAEIDPGLVVRQVKQKFGTLEVWAEASDPALADAVHERITAAQELSARTCERCGQSGRVRQKPSGWYQALCDEHAAEAATETEEEEL</sequence>
<comment type="caution">
    <text evidence="1">The sequence shown here is derived from an EMBL/GenBank/DDBJ whole genome shotgun (WGS) entry which is preliminary data.</text>
</comment>
<dbReference type="Proteomes" id="UP000812982">
    <property type="component" value="Unassembled WGS sequence"/>
</dbReference>
<evidence type="ECO:0000313" key="1">
    <source>
        <dbReference type="EMBL" id="MBU9767124.1"/>
    </source>
</evidence>
<name>A0ABS6KUD2_9MYCO</name>
<gene>
    <name evidence="1" type="ORF">FR943_25240</name>
</gene>
<dbReference type="RefSeq" id="WP_217161010.1">
    <property type="nucleotide sequence ID" value="NZ_VOMB01000027.1"/>
</dbReference>
<evidence type="ECO:0008006" key="3">
    <source>
        <dbReference type="Google" id="ProtNLM"/>
    </source>
</evidence>
<keyword evidence="2" id="KW-1185">Reference proteome</keyword>
<protein>
    <recommendedName>
        <fullName evidence="3">RNA-binding protein</fullName>
    </recommendedName>
</protein>
<dbReference type="EMBL" id="VOMB01000027">
    <property type="protein sequence ID" value="MBU9767124.1"/>
    <property type="molecule type" value="Genomic_DNA"/>
</dbReference>
<reference evidence="1 2" key="1">
    <citation type="journal article" date="2021" name="Sci. Rep.">
        <title>Phenotypic and genomic hallmarks of a novel, potentially pathogenic rapidly growing Mycobacterium species related to the Mycobacterium fortuitum complex.</title>
        <authorList>
            <person name="Gharbi R."/>
            <person name="Khanna V."/>
            <person name="Frigui W."/>
            <person name="Mhenni B."/>
            <person name="Brosch R."/>
            <person name="Mardassi H."/>
        </authorList>
    </citation>
    <scope>NUCLEOTIDE SEQUENCE [LARGE SCALE GENOMIC DNA]</scope>
    <source>
        <strain evidence="1 2">TNTM28</strain>
    </source>
</reference>
<accession>A0ABS6KUD2</accession>